<evidence type="ECO:0000313" key="1">
    <source>
        <dbReference type="EMBL" id="CAK0867457.1"/>
    </source>
</evidence>
<dbReference type="EMBL" id="CAUYUJ010016646">
    <property type="protein sequence ID" value="CAK0867457.1"/>
    <property type="molecule type" value="Genomic_DNA"/>
</dbReference>
<protein>
    <submittedName>
        <fullName evidence="1">Uncharacterized protein</fullName>
    </submittedName>
</protein>
<comment type="caution">
    <text evidence="1">The sequence shown here is derived from an EMBL/GenBank/DDBJ whole genome shotgun (WGS) entry which is preliminary data.</text>
</comment>
<sequence length="367" mass="40076">VYDISVATFDIASADISQDMTVTVTLALSPRAGDWSEEIRSITKLYLDEGVSYDLAGVSSGMGLELSTKRAQLVEYWYHMDFSFLRAAGKDKGKRRPPSLYAELVRRMMDCDLIEWTLFEEVSCGLFFVIKKSTKYRLIVGGRLPSCHFRDSDPVPLASGAAFSAIEVDGGSPIQVGSVDIVNAFYSVQLPGPLRAPLILEGRVVVLAHLHKMRSLSNFGRRRLFLGGAMASVLAISTGRSSSKLMRIFKHIAGLNLAFGMLSCWRWLSAERNPAGRGSRRKASDCAEVGPAPGYCAAQTALLLAPQATPRIARCRRQIAARSMHGAYRLAQSKEVHLVDQSLAGPASSAGLLLLTAWKHFRRGLPA</sequence>
<feature type="non-terminal residue" evidence="1">
    <location>
        <position position="367"/>
    </location>
</feature>
<keyword evidence="2" id="KW-1185">Reference proteome</keyword>
<proteinExistence type="predicted"/>
<organism evidence="1 2">
    <name type="scientific">Prorocentrum cordatum</name>
    <dbReference type="NCBI Taxonomy" id="2364126"/>
    <lineage>
        <taxon>Eukaryota</taxon>
        <taxon>Sar</taxon>
        <taxon>Alveolata</taxon>
        <taxon>Dinophyceae</taxon>
        <taxon>Prorocentrales</taxon>
        <taxon>Prorocentraceae</taxon>
        <taxon>Prorocentrum</taxon>
    </lineage>
</organism>
<accession>A0ABN9V6H2</accession>
<name>A0ABN9V6H2_9DINO</name>
<feature type="non-terminal residue" evidence="1">
    <location>
        <position position="1"/>
    </location>
</feature>
<gene>
    <name evidence="1" type="ORF">PCOR1329_LOCUS54389</name>
</gene>
<reference evidence="1" key="1">
    <citation type="submission" date="2023-10" db="EMBL/GenBank/DDBJ databases">
        <authorList>
            <person name="Chen Y."/>
            <person name="Shah S."/>
            <person name="Dougan E. K."/>
            <person name="Thang M."/>
            <person name="Chan C."/>
        </authorList>
    </citation>
    <scope>NUCLEOTIDE SEQUENCE [LARGE SCALE GENOMIC DNA]</scope>
</reference>
<dbReference type="Proteomes" id="UP001189429">
    <property type="component" value="Unassembled WGS sequence"/>
</dbReference>
<evidence type="ECO:0000313" key="2">
    <source>
        <dbReference type="Proteomes" id="UP001189429"/>
    </source>
</evidence>